<reference evidence="3" key="1">
    <citation type="submission" date="2023-07" db="EMBL/GenBank/DDBJ databases">
        <title>Defluviimonas sediminis sp. nov., isolated from mangrove sediment.</title>
        <authorList>
            <person name="Liu L."/>
            <person name="Li J."/>
            <person name="Huang Y."/>
            <person name="Pan J."/>
            <person name="Li M."/>
        </authorList>
    </citation>
    <scope>NUCLEOTIDE SEQUENCE [LARGE SCALE GENOMIC DNA]</scope>
    <source>
        <strain evidence="3">FT324</strain>
    </source>
</reference>
<feature type="signal peptide" evidence="1">
    <location>
        <begin position="1"/>
        <end position="19"/>
    </location>
</feature>
<dbReference type="InterPro" id="IPR007497">
    <property type="entry name" value="SIMPL/DUF541"/>
</dbReference>
<dbReference type="Pfam" id="PF04402">
    <property type="entry name" value="SIMPL"/>
    <property type="match status" value="1"/>
</dbReference>
<comment type="caution">
    <text evidence="2">The sequence shown here is derived from an EMBL/GenBank/DDBJ whole genome shotgun (WGS) entry which is preliminary data.</text>
</comment>
<dbReference type="PANTHER" id="PTHR34387">
    <property type="entry name" value="SLR1258 PROTEIN"/>
    <property type="match status" value="1"/>
</dbReference>
<dbReference type="Gene3D" id="3.30.70.2970">
    <property type="entry name" value="Protein of unknown function (DUF541), domain 2"/>
    <property type="match status" value="1"/>
</dbReference>
<dbReference type="Gene3D" id="3.30.110.170">
    <property type="entry name" value="Protein of unknown function (DUF541), domain 1"/>
    <property type="match status" value="1"/>
</dbReference>
<dbReference type="RefSeq" id="WP_261493496.1">
    <property type="nucleotide sequence ID" value="NZ_JAOCQF010000001.1"/>
</dbReference>
<dbReference type="Proteomes" id="UP001205601">
    <property type="component" value="Unassembled WGS sequence"/>
</dbReference>
<evidence type="ECO:0000256" key="1">
    <source>
        <dbReference type="SAM" id="SignalP"/>
    </source>
</evidence>
<keyword evidence="1" id="KW-0732">Signal</keyword>
<protein>
    <submittedName>
        <fullName evidence="2">SIMPL domain-containing protein</fullName>
    </submittedName>
</protein>
<keyword evidence="3" id="KW-1185">Reference proteome</keyword>
<dbReference type="PANTHER" id="PTHR34387:SF1">
    <property type="entry name" value="PERIPLASMIC IMMUNOGENIC PROTEIN"/>
    <property type="match status" value="1"/>
</dbReference>
<accession>A0ABT2NH19</accession>
<dbReference type="InterPro" id="IPR052022">
    <property type="entry name" value="26kDa_periplasmic_antigen"/>
</dbReference>
<feature type="chain" id="PRO_5045839342" evidence="1">
    <location>
        <begin position="20"/>
        <end position="231"/>
    </location>
</feature>
<dbReference type="EMBL" id="JAOCQF010000001">
    <property type="protein sequence ID" value="MCT8328050.1"/>
    <property type="molecule type" value="Genomic_DNA"/>
</dbReference>
<gene>
    <name evidence="2" type="ORF">N5I32_00820</name>
</gene>
<sequence>MRILPLVFAAAMTAFPVLAETPAPVISVTGEGSVMAPPDMATFSLGVATTGETARAALDANSAALASVLARLKAAGVADADMQTSGLSLGPVYDYSASGSGEAPKPTGYQASNMVTVKVHALDGLGALLDAAVGEGANTLNGVFFGLEDTAEKADAARLLAVADARRKATLLAEAAGVKLGRIVAIAEGGMAVPFGGMGGVAFDRAAASVPVAAGELEISAQVSVTWEIAE</sequence>
<name>A0ABT2NH19_9RHOB</name>
<evidence type="ECO:0000313" key="3">
    <source>
        <dbReference type="Proteomes" id="UP001205601"/>
    </source>
</evidence>
<proteinExistence type="predicted"/>
<organism evidence="2 3">
    <name type="scientific">Albidovulum sediminis</name>
    <dbReference type="NCBI Taxonomy" id="3066345"/>
    <lineage>
        <taxon>Bacteria</taxon>
        <taxon>Pseudomonadati</taxon>
        <taxon>Pseudomonadota</taxon>
        <taxon>Alphaproteobacteria</taxon>
        <taxon>Rhodobacterales</taxon>
        <taxon>Paracoccaceae</taxon>
        <taxon>Albidovulum</taxon>
    </lineage>
</organism>
<evidence type="ECO:0000313" key="2">
    <source>
        <dbReference type="EMBL" id="MCT8328050.1"/>
    </source>
</evidence>